<dbReference type="SMART" id="SM00320">
    <property type="entry name" value="WD40"/>
    <property type="match status" value="4"/>
</dbReference>
<organism evidence="2 3">
    <name type="scientific">Romanomermis culicivorax</name>
    <name type="common">Nematode worm</name>
    <dbReference type="NCBI Taxonomy" id="13658"/>
    <lineage>
        <taxon>Eukaryota</taxon>
        <taxon>Metazoa</taxon>
        <taxon>Ecdysozoa</taxon>
        <taxon>Nematoda</taxon>
        <taxon>Enoplea</taxon>
        <taxon>Dorylaimia</taxon>
        <taxon>Mermithida</taxon>
        <taxon>Mermithoidea</taxon>
        <taxon>Mermithidae</taxon>
        <taxon>Romanomermis</taxon>
    </lineage>
</organism>
<sequence length="364" mass="40413">MTNRDFDFSANGKYLASCCGERSIIVWHTNEFESKDHKAVRGSFDYDNAHKICFAPDSISLIACMEHDYEVAVHKLAKKDSSTLKIVEIDGVKFPYGDLHKNEVISMGVSVNGKYLMTASSDTTVVIRDLKGNVLKVLDSKLGNNYCTKISHCGRFVGCSGFTPDVKVWEVEFARNDEFKDVTRAFDLKGHSSGIRSFDFNQDSTLMVSASKDGTFRVWNTDIKYKLGQEPYLLLEKPCDELKRSEYVSVALSPNGEVVALALDKIVKMFCAQSGDCLGVIKQDPLNNVPGLFSVGPKFSADGKFILLALNRQILIFHNVPGYRTSAKFARDLAKKATSAAHKERLQQQADEAELAAAKFPTCE</sequence>
<dbReference type="InterPro" id="IPR042410">
    <property type="entry name" value="WBSCR13"/>
</dbReference>
<dbReference type="InterPro" id="IPR015943">
    <property type="entry name" value="WD40/YVTN_repeat-like_dom_sf"/>
</dbReference>
<dbReference type="PROSITE" id="PS50082">
    <property type="entry name" value="WD_REPEATS_2"/>
    <property type="match status" value="1"/>
</dbReference>
<evidence type="ECO:0000256" key="1">
    <source>
        <dbReference type="PROSITE-ProRule" id="PRU00221"/>
    </source>
</evidence>
<evidence type="ECO:0000313" key="3">
    <source>
        <dbReference type="WBParaSite" id="nRc.2.0.1.t47780-RA"/>
    </source>
</evidence>
<name>A0A915L9H3_ROMCU</name>
<accession>A0A915L9H3</accession>
<feature type="repeat" description="WD" evidence="1">
    <location>
        <begin position="188"/>
        <end position="220"/>
    </location>
</feature>
<dbReference type="Pfam" id="PF00400">
    <property type="entry name" value="WD40"/>
    <property type="match status" value="3"/>
</dbReference>
<dbReference type="PANTHER" id="PTHR44321">
    <property type="entry name" value="TRANSDUCIN BETA-LIKE PROTEIN 2"/>
    <property type="match status" value="1"/>
</dbReference>
<keyword evidence="2" id="KW-1185">Reference proteome</keyword>
<dbReference type="GO" id="GO:0030968">
    <property type="term" value="P:endoplasmic reticulum unfolded protein response"/>
    <property type="evidence" value="ECO:0007669"/>
    <property type="project" value="TreeGrafter"/>
</dbReference>
<dbReference type="GO" id="GO:0005783">
    <property type="term" value="C:endoplasmic reticulum"/>
    <property type="evidence" value="ECO:0007669"/>
    <property type="project" value="TreeGrafter"/>
</dbReference>
<dbReference type="PANTHER" id="PTHR44321:SF1">
    <property type="entry name" value="TRANSDUCIN BETA-LIKE PROTEIN 2"/>
    <property type="match status" value="1"/>
</dbReference>
<keyword evidence="1" id="KW-0853">WD repeat</keyword>
<dbReference type="InterPro" id="IPR036322">
    <property type="entry name" value="WD40_repeat_dom_sf"/>
</dbReference>
<dbReference type="SUPFAM" id="SSF50978">
    <property type="entry name" value="WD40 repeat-like"/>
    <property type="match status" value="1"/>
</dbReference>
<dbReference type="WBParaSite" id="nRc.2.0.1.t47780-RA">
    <property type="protein sequence ID" value="nRc.2.0.1.t47780-RA"/>
    <property type="gene ID" value="nRc.2.0.1.g47780"/>
</dbReference>
<dbReference type="AlphaFoldDB" id="A0A915L9H3"/>
<dbReference type="OMA" id="TNEAMRE"/>
<protein>
    <submittedName>
        <fullName evidence="3">Transducin beta-like protein 2</fullName>
    </submittedName>
</protein>
<dbReference type="Proteomes" id="UP000887565">
    <property type="component" value="Unplaced"/>
</dbReference>
<evidence type="ECO:0000313" key="2">
    <source>
        <dbReference type="Proteomes" id="UP000887565"/>
    </source>
</evidence>
<reference evidence="3" key="1">
    <citation type="submission" date="2022-11" db="UniProtKB">
        <authorList>
            <consortium name="WormBaseParasite"/>
        </authorList>
    </citation>
    <scope>IDENTIFICATION</scope>
</reference>
<dbReference type="PROSITE" id="PS50294">
    <property type="entry name" value="WD_REPEATS_REGION"/>
    <property type="match status" value="1"/>
</dbReference>
<dbReference type="InterPro" id="IPR001680">
    <property type="entry name" value="WD40_rpt"/>
</dbReference>
<dbReference type="Gene3D" id="2.130.10.10">
    <property type="entry name" value="YVTN repeat-like/Quinoprotein amine dehydrogenase"/>
    <property type="match status" value="2"/>
</dbReference>
<proteinExistence type="predicted"/>